<evidence type="ECO:0000256" key="1">
    <source>
        <dbReference type="SAM" id="MobiDB-lite"/>
    </source>
</evidence>
<dbReference type="RefSeq" id="WP_096754217.1">
    <property type="nucleotide sequence ID" value="NZ_CP023526.1"/>
</dbReference>
<dbReference type="PANTHER" id="PTHR32305:SF15">
    <property type="entry name" value="PROTEIN RHSA-RELATED"/>
    <property type="match status" value="1"/>
</dbReference>
<dbReference type="SUPFAM" id="SSF56399">
    <property type="entry name" value="ADP-ribosylation"/>
    <property type="match status" value="1"/>
</dbReference>
<evidence type="ECO:0000313" key="4">
    <source>
        <dbReference type="EMBL" id="ATF95371.1"/>
    </source>
</evidence>
<gene>
    <name evidence="5" type="primary">ospG</name>
    <name evidence="4" type="ORF">CO704_25075</name>
    <name evidence="5" type="ORF">NCTC12120_05159</name>
</gene>
<dbReference type="GO" id="GO:0016740">
    <property type="term" value="F:transferase activity"/>
    <property type="evidence" value="ECO:0007669"/>
    <property type="project" value="UniProtKB-KW"/>
</dbReference>
<dbReference type="Gene3D" id="3.30.200.20">
    <property type="entry name" value="Phosphorylase Kinase, domain 1"/>
    <property type="match status" value="1"/>
</dbReference>
<dbReference type="InterPro" id="IPR050708">
    <property type="entry name" value="T6SS_VgrG/RHS"/>
</dbReference>
<feature type="domain" description="Kinase OspG kinase" evidence="3">
    <location>
        <begin position="301"/>
        <end position="432"/>
    </location>
</feature>
<dbReference type="EC" id="2.7.-.-" evidence="5"/>
<keyword evidence="2" id="KW-0812">Transmembrane</keyword>
<keyword evidence="2" id="KW-1133">Transmembrane helix</keyword>
<dbReference type="EMBL" id="UAVU01000009">
    <property type="protein sequence ID" value="SQC91977.1"/>
    <property type="molecule type" value="Genomic_DNA"/>
</dbReference>
<dbReference type="NCBIfam" id="TIGR03696">
    <property type="entry name" value="Rhs_assc_core"/>
    <property type="match status" value="1"/>
</dbReference>
<sequence>MLRKGSVLTGNDAHTRDYGYSPYGQGSRTEHGSERQGESVQGWNGERRDPVTGTTHLGNGYRAYNPVLMRFHCPDSLSPFGAGGINPYAYCAGDPVNHADPTGHLSWSGWLSIGLGIAAVVIGVATLGLGAAGAISLGVMAASMAVLDVASGALSIASGALEESDPEASKWLGVSSAIVGAPSMVYGGVKLVQGGINLGKGVAGLYHLTPGRLLLGAASAKVGSLNASVGSAMMLGLAGSAATVQGAKAGVTVASQTGDGVKGTEAGEDVGRYPAGHPASLMHTYGENTFGGTEEYLGEKIGSGQEGDVYAGLKDTYAYKVYIEKPTAGNTNIPNFIQKESRNFNAYYGAGASEAFIDDGSYILKMRRFSGSALSSVSPDIRASARTALEEALTKMEGKGIYHQDLQLKNFIYSSEVNEVYPVDIQTLPQAMMQSIPDEMNRYLRKKNNLLDQL</sequence>
<evidence type="ECO:0000313" key="7">
    <source>
        <dbReference type="Proteomes" id="UP000251197"/>
    </source>
</evidence>
<reference evidence="4 6" key="1">
    <citation type="submission" date="2017-09" db="EMBL/GenBank/DDBJ databases">
        <title>FDA dAtabase for Regulatory Grade micrObial Sequences (FDA-ARGOS): Supporting development and validation of Infectious Disease Dx tests.</title>
        <authorList>
            <person name="Minogue T."/>
            <person name="Wolcott M."/>
            <person name="Wasieloski L."/>
            <person name="Aguilar W."/>
            <person name="Moore D."/>
            <person name="Tallon L."/>
            <person name="Sadzewicz L."/>
            <person name="Ott S."/>
            <person name="Zhao X."/>
            <person name="Nagaraj S."/>
            <person name="Vavikolanu K."/>
            <person name="Aluvathingal J."/>
            <person name="Nadendla S."/>
            <person name="Sichtig H."/>
        </authorList>
    </citation>
    <scope>NUCLEOTIDE SEQUENCE [LARGE SCALE GENOMIC DNA]</scope>
    <source>
        <strain evidence="4 6">FDAARGOS_392</strain>
        <plasmid evidence="6">Plasmid unnamed</plasmid>
        <plasmid evidence="4">unnamed</plasmid>
    </source>
</reference>
<geneLocation type="plasmid" evidence="4">
    <name>unnamed</name>
</geneLocation>
<feature type="compositionally biased region" description="Basic and acidic residues" evidence="1">
    <location>
        <begin position="28"/>
        <end position="37"/>
    </location>
</feature>
<dbReference type="SUPFAM" id="SSF56112">
    <property type="entry name" value="Protein kinase-like (PK-like)"/>
    <property type="match status" value="1"/>
</dbReference>
<evidence type="ECO:0000313" key="5">
    <source>
        <dbReference type="EMBL" id="SQC91977.1"/>
    </source>
</evidence>
<keyword evidence="2" id="KW-0472">Membrane</keyword>
<proteinExistence type="predicted"/>
<feature type="region of interest" description="Disordered" evidence="1">
    <location>
        <begin position="1"/>
        <end position="57"/>
    </location>
</feature>
<feature type="transmembrane region" description="Helical" evidence="2">
    <location>
        <begin position="110"/>
        <end position="135"/>
    </location>
</feature>
<dbReference type="Pfam" id="PF22303">
    <property type="entry name" value="OspG_kinase"/>
    <property type="match status" value="1"/>
</dbReference>
<evidence type="ECO:0000256" key="2">
    <source>
        <dbReference type="SAM" id="Phobius"/>
    </source>
</evidence>
<dbReference type="Gene3D" id="1.10.510.10">
    <property type="entry name" value="Transferase(Phosphotransferase) domain 1"/>
    <property type="match status" value="1"/>
</dbReference>
<protein>
    <submittedName>
        <fullName evidence="5">RHS repeat-associated core domain</fullName>
        <ecNumber evidence="5">2.7.-.-</ecNumber>
    </submittedName>
</protein>
<dbReference type="Proteomes" id="UP000251197">
    <property type="component" value="Unassembled WGS sequence"/>
</dbReference>
<evidence type="ECO:0000259" key="3">
    <source>
        <dbReference type="Pfam" id="PF22303"/>
    </source>
</evidence>
<dbReference type="Proteomes" id="UP000217979">
    <property type="component" value="Plasmid unnamed"/>
</dbReference>
<name>A0A291E5P2_9ENTR</name>
<accession>A0A291E5P2</accession>
<reference evidence="5 7" key="2">
    <citation type="submission" date="2018-06" db="EMBL/GenBank/DDBJ databases">
        <authorList>
            <consortium name="Pathogen Informatics"/>
            <person name="Doyle S."/>
        </authorList>
    </citation>
    <scope>NUCLEOTIDE SEQUENCE [LARGE SCALE GENOMIC DNA]</scope>
    <source>
        <strain evidence="5 7">NCTC12120</strain>
    </source>
</reference>
<dbReference type="PANTHER" id="PTHR32305">
    <property type="match status" value="1"/>
</dbReference>
<dbReference type="InterPro" id="IPR022385">
    <property type="entry name" value="Rhs_assc_core"/>
</dbReference>
<organism evidence="4 6">
    <name type="scientific">Cedecea neteri</name>
    <dbReference type="NCBI Taxonomy" id="158822"/>
    <lineage>
        <taxon>Bacteria</taxon>
        <taxon>Pseudomonadati</taxon>
        <taxon>Pseudomonadota</taxon>
        <taxon>Gammaproteobacteria</taxon>
        <taxon>Enterobacterales</taxon>
        <taxon>Enterobacteriaceae</taxon>
        <taxon>Cedecea</taxon>
    </lineage>
</organism>
<dbReference type="InterPro" id="IPR054466">
    <property type="entry name" value="OspG_kinase"/>
</dbReference>
<keyword evidence="5" id="KW-0808">Transferase</keyword>
<dbReference type="EMBL" id="CP023526">
    <property type="protein sequence ID" value="ATF95371.1"/>
    <property type="molecule type" value="Genomic_DNA"/>
</dbReference>
<evidence type="ECO:0000313" key="6">
    <source>
        <dbReference type="Proteomes" id="UP000217979"/>
    </source>
</evidence>
<dbReference type="Gene3D" id="2.180.10.10">
    <property type="entry name" value="RHS repeat-associated core"/>
    <property type="match status" value="1"/>
</dbReference>
<dbReference type="InterPro" id="IPR011009">
    <property type="entry name" value="Kinase-like_dom_sf"/>
</dbReference>
<keyword evidence="4" id="KW-0614">Plasmid</keyword>
<dbReference type="AlphaFoldDB" id="A0A291E5P2"/>